<feature type="signal peptide" evidence="1">
    <location>
        <begin position="1"/>
        <end position="21"/>
    </location>
</feature>
<proteinExistence type="predicted"/>
<evidence type="ECO:0000313" key="2">
    <source>
        <dbReference type="EMBL" id="KAJ3841116.1"/>
    </source>
</evidence>
<evidence type="ECO:0000313" key="3">
    <source>
        <dbReference type="Proteomes" id="UP001163846"/>
    </source>
</evidence>
<evidence type="ECO:0000256" key="1">
    <source>
        <dbReference type="SAM" id="SignalP"/>
    </source>
</evidence>
<accession>A0AA38PEJ7</accession>
<keyword evidence="3" id="KW-1185">Reference proteome</keyword>
<dbReference type="AlphaFoldDB" id="A0AA38PEJ7"/>
<keyword evidence="1" id="KW-0732">Signal</keyword>
<reference evidence="2" key="1">
    <citation type="submission" date="2022-08" db="EMBL/GenBank/DDBJ databases">
        <authorList>
            <consortium name="DOE Joint Genome Institute"/>
            <person name="Min B."/>
            <person name="Riley R."/>
            <person name="Sierra-Patev S."/>
            <person name="Naranjo-Ortiz M."/>
            <person name="Looney B."/>
            <person name="Konkel Z."/>
            <person name="Slot J.C."/>
            <person name="Sakamoto Y."/>
            <person name="Steenwyk J.L."/>
            <person name="Rokas A."/>
            <person name="Carro J."/>
            <person name="Camarero S."/>
            <person name="Ferreira P."/>
            <person name="Molpeceres G."/>
            <person name="Ruiz-Duenas F.J."/>
            <person name="Serrano A."/>
            <person name="Henrissat B."/>
            <person name="Drula E."/>
            <person name="Hughes K.W."/>
            <person name="Mata J.L."/>
            <person name="Ishikawa N.K."/>
            <person name="Vargas-Isla R."/>
            <person name="Ushijima S."/>
            <person name="Smith C.A."/>
            <person name="Ahrendt S."/>
            <person name="Andreopoulos W."/>
            <person name="He G."/>
            <person name="Labutti K."/>
            <person name="Lipzen A."/>
            <person name="Ng V."/>
            <person name="Sandor L."/>
            <person name="Barry K."/>
            <person name="Martinez A.T."/>
            <person name="Xiao Y."/>
            <person name="Gibbons J.G."/>
            <person name="Terashima K."/>
            <person name="Hibbett D.S."/>
            <person name="Grigoriev I.V."/>
        </authorList>
    </citation>
    <scope>NUCLEOTIDE SEQUENCE</scope>
    <source>
        <strain evidence="2">TFB9207</strain>
    </source>
</reference>
<evidence type="ECO:0008006" key="4">
    <source>
        <dbReference type="Google" id="ProtNLM"/>
    </source>
</evidence>
<dbReference type="Proteomes" id="UP001163846">
    <property type="component" value="Unassembled WGS sequence"/>
</dbReference>
<organism evidence="2 3">
    <name type="scientific">Lentinula raphanica</name>
    <dbReference type="NCBI Taxonomy" id="153919"/>
    <lineage>
        <taxon>Eukaryota</taxon>
        <taxon>Fungi</taxon>
        <taxon>Dikarya</taxon>
        <taxon>Basidiomycota</taxon>
        <taxon>Agaricomycotina</taxon>
        <taxon>Agaricomycetes</taxon>
        <taxon>Agaricomycetidae</taxon>
        <taxon>Agaricales</taxon>
        <taxon>Marasmiineae</taxon>
        <taxon>Omphalotaceae</taxon>
        <taxon>Lentinula</taxon>
    </lineage>
</organism>
<dbReference type="EMBL" id="MU806051">
    <property type="protein sequence ID" value="KAJ3841116.1"/>
    <property type="molecule type" value="Genomic_DNA"/>
</dbReference>
<protein>
    <recommendedName>
        <fullName evidence="4">Secreted protein</fullName>
    </recommendedName>
</protein>
<sequence>MVRFDFRAIFILAVISSGALAAPTPIPRVSAIKLQDLQFSDPAIGGPLAIVNVLEPRGNVVDSSDELVRLRTEREHAIGTLAKYLDDIHQAQKRVEGSRYKWVGISTNSQTVVCLIFISCVPSTKKLYKKFEISLTTLKTLLTDMVNWSIEDANALYLNAMLRPGEKPGDSDDRLLKLVKKIRELEAPIDGDTTGKKIEEIFEECKTMELEFSLISGRKINLGKNIIPVLRSFLPPEQYPERADLSKRINDLEKLGQEDVEQIPEKAAAIISEGLSLEQFKCLNTETSSELIGITATFHHLLWDMELWQSKTEQSARLCIAMKKTGPGRDRCAEFEDNLHEKLLEPLSDASCKDPSGARNMVEELSKELHVMLTEYHSISGRKIPRQGTLITI</sequence>
<gene>
    <name evidence="2" type="ORF">F5878DRAFT_31639</name>
</gene>
<name>A0AA38PEJ7_9AGAR</name>
<comment type="caution">
    <text evidence="2">The sequence shown here is derived from an EMBL/GenBank/DDBJ whole genome shotgun (WGS) entry which is preliminary data.</text>
</comment>
<feature type="chain" id="PRO_5041218297" description="Secreted protein" evidence="1">
    <location>
        <begin position="22"/>
        <end position="393"/>
    </location>
</feature>